<gene>
    <name evidence="1" type="ORF">mMyoMyo1_008459</name>
</gene>
<dbReference type="EMBL" id="JABWUV010000011">
    <property type="protein sequence ID" value="KAF6319720.1"/>
    <property type="molecule type" value="Genomic_DNA"/>
</dbReference>
<keyword evidence="2" id="KW-1185">Reference proteome</keyword>
<organism evidence="1 2">
    <name type="scientific">Myotis myotis</name>
    <name type="common">Greater mouse-eared bat</name>
    <name type="synonym">Vespertilio myotis</name>
    <dbReference type="NCBI Taxonomy" id="51298"/>
    <lineage>
        <taxon>Eukaryota</taxon>
        <taxon>Metazoa</taxon>
        <taxon>Chordata</taxon>
        <taxon>Craniata</taxon>
        <taxon>Vertebrata</taxon>
        <taxon>Euteleostomi</taxon>
        <taxon>Mammalia</taxon>
        <taxon>Eutheria</taxon>
        <taxon>Laurasiatheria</taxon>
        <taxon>Chiroptera</taxon>
        <taxon>Yangochiroptera</taxon>
        <taxon>Vespertilionidae</taxon>
        <taxon>Myotis</taxon>
    </lineage>
</organism>
<dbReference type="AlphaFoldDB" id="A0A7J7V3I5"/>
<dbReference type="Proteomes" id="UP000527355">
    <property type="component" value="Unassembled WGS sequence"/>
</dbReference>
<protein>
    <submittedName>
        <fullName evidence="1">Uncharacterized protein</fullName>
    </submittedName>
</protein>
<name>A0A7J7V3I5_MYOMY</name>
<proteinExistence type="predicted"/>
<evidence type="ECO:0000313" key="1">
    <source>
        <dbReference type="EMBL" id="KAF6319720.1"/>
    </source>
</evidence>
<sequence>MPAGHNFKSFIKRLMRLGDSTGLSHTCSHLLGMAKGIFPNLNRKLIVVARQLNGILIYTCYCLLLAKHLNSCRLFPILTMDSVPFETLPFEVYYLHLASRQIVLIKARVLDKEGLFIFFS</sequence>
<evidence type="ECO:0000313" key="2">
    <source>
        <dbReference type="Proteomes" id="UP000527355"/>
    </source>
</evidence>
<accession>A0A7J7V3I5</accession>
<reference evidence="1 2" key="1">
    <citation type="journal article" date="2020" name="Nature">
        <title>Six reference-quality genomes reveal evolution of bat adaptations.</title>
        <authorList>
            <person name="Jebb D."/>
            <person name="Huang Z."/>
            <person name="Pippel M."/>
            <person name="Hughes G.M."/>
            <person name="Lavrichenko K."/>
            <person name="Devanna P."/>
            <person name="Winkler S."/>
            <person name="Jermiin L.S."/>
            <person name="Skirmuntt E.C."/>
            <person name="Katzourakis A."/>
            <person name="Burkitt-Gray L."/>
            <person name="Ray D.A."/>
            <person name="Sullivan K.A.M."/>
            <person name="Roscito J.G."/>
            <person name="Kirilenko B.M."/>
            <person name="Davalos L.M."/>
            <person name="Corthals A.P."/>
            <person name="Power M.L."/>
            <person name="Jones G."/>
            <person name="Ransome R.D."/>
            <person name="Dechmann D.K.N."/>
            <person name="Locatelli A.G."/>
            <person name="Puechmaille S.J."/>
            <person name="Fedrigo O."/>
            <person name="Jarvis E.D."/>
            <person name="Hiller M."/>
            <person name="Vernes S.C."/>
            <person name="Myers E.W."/>
            <person name="Teeling E.C."/>
        </authorList>
    </citation>
    <scope>NUCLEOTIDE SEQUENCE [LARGE SCALE GENOMIC DNA]</scope>
    <source>
        <strain evidence="1">MMyoMyo1</strain>
        <tissue evidence="1">Flight muscle</tissue>
    </source>
</reference>
<comment type="caution">
    <text evidence="1">The sequence shown here is derived from an EMBL/GenBank/DDBJ whole genome shotgun (WGS) entry which is preliminary data.</text>
</comment>